<dbReference type="Gene3D" id="3.40.640.10">
    <property type="entry name" value="Type I PLP-dependent aspartate aminotransferase-like (Major domain)"/>
    <property type="match status" value="1"/>
</dbReference>
<accession>A0A4R2BI40</accession>
<reference evidence="9 10" key="1">
    <citation type="journal article" date="2015" name="Stand. Genomic Sci.">
        <title>Genomic Encyclopedia of Bacterial and Archaeal Type Strains, Phase III: the genomes of soil and plant-associated and newly described type strains.</title>
        <authorList>
            <person name="Whitman W.B."/>
            <person name="Woyke T."/>
            <person name="Klenk H.P."/>
            <person name="Zhou Y."/>
            <person name="Lilburn T.G."/>
            <person name="Beck B.J."/>
            <person name="De Vos P."/>
            <person name="Vandamme P."/>
            <person name="Eisen J.A."/>
            <person name="Garrity G."/>
            <person name="Hugenholtz P."/>
            <person name="Kyrpides N.C."/>
        </authorList>
    </citation>
    <scope>NUCLEOTIDE SEQUENCE [LARGE SCALE GENOMIC DNA]</scope>
    <source>
        <strain evidence="9 10">CV53</strain>
    </source>
</reference>
<dbReference type="CDD" id="cd07377">
    <property type="entry name" value="WHTH_GntR"/>
    <property type="match status" value="1"/>
</dbReference>
<keyword evidence="4" id="KW-0663">Pyridoxal phosphate</keyword>
<dbReference type="Pfam" id="PF00392">
    <property type="entry name" value="GntR"/>
    <property type="match status" value="1"/>
</dbReference>
<organism evidence="9 10">
    <name type="scientific">Mesobacillus foraminis</name>
    <dbReference type="NCBI Taxonomy" id="279826"/>
    <lineage>
        <taxon>Bacteria</taxon>
        <taxon>Bacillati</taxon>
        <taxon>Bacillota</taxon>
        <taxon>Bacilli</taxon>
        <taxon>Bacillales</taxon>
        <taxon>Bacillaceae</taxon>
        <taxon>Mesobacillus</taxon>
    </lineage>
</organism>
<dbReference type="SUPFAM" id="SSF46785">
    <property type="entry name" value="Winged helix' DNA-binding domain"/>
    <property type="match status" value="1"/>
</dbReference>
<dbReference type="SUPFAM" id="SSF53383">
    <property type="entry name" value="PLP-dependent transferases"/>
    <property type="match status" value="1"/>
</dbReference>
<dbReference type="Proteomes" id="UP000295689">
    <property type="component" value="Unassembled WGS sequence"/>
</dbReference>
<dbReference type="EMBL" id="SLVV01000004">
    <property type="protein sequence ID" value="TCN26102.1"/>
    <property type="molecule type" value="Genomic_DNA"/>
</dbReference>
<evidence type="ECO:0000256" key="4">
    <source>
        <dbReference type="ARBA" id="ARBA00022898"/>
    </source>
</evidence>
<protein>
    <submittedName>
        <fullName evidence="9">GntR family transcriptional regulator/MocR family aminotransferase</fullName>
    </submittedName>
</protein>
<evidence type="ECO:0000313" key="10">
    <source>
        <dbReference type="Proteomes" id="UP000295689"/>
    </source>
</evidence>
<keyword evidence="9" id="KW-0808">Transferase</keyword>
<dbReference type="PROSITE" id="PS50949">
    <property type="entry name" value="HTH_GNTR"/>
    <property type="match status" value="1"/>
</dbReference>
<evidence type="ECO:0000256" key="7">
    <source>
        <dbReference type="ARBA" id="ARBA00023163"/>
    </source>
</evidence>
<evidence type="ECO:0000256" key="5">
    <source>
        <dbReference type="ARBA" id="ARBA00023015"/>
    </source>
</evidence>
<dbReference type="GO" id="GO:0008483">
    <property type="term" value="F:transaminase activity"/>
    <property type="evidence" value="ECO:0007669"/>
    <property type="project" value="UniProtKB-KW"/>
</dbReference>
<dbReference type="InterPro" id="IPR036388">
    <property type="entry name" value="WH-like_DNA-bd_sf"/>
</dbReference>
<dbReference type="SMART" id="SM00345">
    <property type="entry name" value="HTH_GNTR"/>
    <property type="match status" value="1"/>
</dbReference>
<dbReference type="InterPro" id="IPR051446">
    <property type="entry name" value="HTH_trans_reg/aminotransferase"/>
</dbReference>
<name>A0A4R2BI40_9BACI</name>
<dbReference type="PRINTS" id="PR00035">
    <property type="entry name" value="HTHGNTR"/>
</dbReference>
<dbReference type="InterPro" id="IPR015421">
    <property type="entry name" value="PyrdxlP-dep_Trfase_major"/>
</dbReference>
<comment type="cofactor">
    <cofactor evidence="1">
        <name>pyridoxal 5'-phosphate</name>
        <dbReference type="ChEBI" id="CHEBI:597326"/>
    </cofactor>
</comment>
<dbReference type="GO" id="GO:0030170">
    <property type="term" value="F:pyridoxal phosphate binding"/>
    <property type="evidence" value="ECO:0007669"/>
    <property type="project" value="InterPro"/>
</dbReference>
<dbReference type="InterPro" id="IPR004839">
    <property type="entry name" value="Aminotransferase_I/II_large"/>
</dbReference>
<dbReference type="CDD" id="cd00609">
    <property type="entry name" value="AAT_like"/>
    <property type="match status" value="1"/>
</dbReference>
<evidence type="ECO:0000256" key="1">
    <source>
        <dbReference type="ARBA" id="ARBA00001933"/>
    </source>
</evidence>
<dbReference type="InterPro" id="IPR000524">
    <property type="entry name" value="Tscrpt_reg_HTH_GntR"/>
</dbReference>
<dbReference type="GO" id="GO:0003700">
    <property type="term" value="F:DNA-binding transcription factor activity"/>
    <property type="evidence" value="ECO:0007669"/>
    <property type="project" value="InterPro"/>
</dbReference>
<dbReference type="GO" id="GO:0003677">
    <property type="term" value="F:DNA binding"/>
    <property type="evidence" value="ECO:0007669"/>
    <property type="project" value="UniProtKB-KW"/>
</dbReference>
<gene>
    <name evidence="9" type="ORF">EV146_104209</name>
</gene>
<sequence>MKELLFQLDEMNPKYKQIYQSIRSLIEKAELKANTKLPSIRQLADLLQVSRNTTLTAYEQLLAEGYIRSEPKRGYFVEEYEPMHLQCPKAMPVKYQGTELPAFVDFRAGAVDMTVFPIKAWRQCSNEVLREEIAYTYGNVQGDPHLRANLAHYLLQSRGIQTSPDAIMIGSSTQQLLMHLTILLKKDFSAIAVENPGYDGARTIFSLQGFTLQPIDVTAKGISIKQLEQTDSRVVYITPSHQFPTGVTMPVAERQQLLKWARQNNGYIIEDDYDSEFRYKQQPIPALSSIGNPERVIYLSTFSKAFLPSIRLSYMILPPSLLVRYQQLFSSVEQTASSLHQRTMALFMERGYWDSHIRKMRANYKRKMQRLVSALEGSFGETVKIIGFQSGLYILIQFQSSIGEENLISQAAKHGVKVYPISQYYLGKESQKTILQLGFSNLSMEEINAGVHFLHEAWSKSFNYL</sequence>
<evidence type="ECO:0000256" key="2">
    <source>
        <dbReference type="ARBA" id="ARBA00005384"/>
    </source>
</evidence>
<keyword evidence="7" id="KW-0804">Transcription</keyword>
<dbReference type="AlphaFoldDB" id="A0A4R2BI40"/>
<dbReference type="Pfam" id="PF00155">
    <property type="entry name" value="Aminotran_1_2"/>
    <property type="match status" value="1"/>
</dbReference>
<dbReference type="RefSeq" id="WP_241993853.1">
    <property type="nucleotide sequence ID" value="NZ_JABUHM010000009.1"/>
</dbReference>
<evidence type="ECO:0000259" key="8">
    <source>
        <dbReference type="PROSITE" id="PS50949"/>
    </source>
</evidence>
<comment type="similarity">
    <text evidence="2">In the C-terminal section; belongs to the class-I pyridoxal-phosphate-dependent aminotransferase family.</text>
</comment>
<dbReference type="Gene3D" id="1.10.10.10">
    <property type="entry name" value="Winged helix-like DNA-binding domain superfamily/Winged helix DNA-binding domain"/>
    <property type="match status" value="1"/>
</dbReference>
<evidence type="ECO:0000256" key="3">
    <source>
        <dbReference type="ARBA" id="ARBA00022576"/>
    </source>
</evidence>
<keyword evidence="6" id="KW-0238">DNA-binding</keyword>
<proteinExistence type="inferred from homology"/>
<dbReference type="PANTHER" id="PTHR46577:SF1">
    <property type="entry name" value="HTH-TYPE TRANSCRIPTIONAL REGULATORY PROTEIN GABR"/>
    <property type="match status" value="1"/>
</dbReference>
<dbReference type="PANTHER" id="PTHR46577">
    <property type="entry name" value="HTH-TYPE TRANSCRIPTIONAL REGULATORY PROTEIN GABR"/>
    <property type="match status" value="1"/>
</dbReference>
<dbReference type="InterPro" id="IPR015424">
    <property type="entry name" value="PyrdxlP-dep_Trfase"/>
</dbReference>
<keyword evidence="5" id="KW-0805">Transcription regulation</keyword>
<evidence type="ECO:0000256" key="6">
    <source>
        <dbReference type="ARBA" id="ARBA00023125"/>
    </source>
</evidence>
<feature type="domain" description="HTH gntR-type" evidence="8">
    <location>
        <begin position="12"/>
        <end position="80"/>
    </location>
</feature>
<keyword evidence="3 9" id="KW-0032">Aminotransferase</keyword>
<keyword evidence="10" id="KW-1185">Reference proteome</keyword>
<dbReference type="InterPro" id="IPR036390">
    <property type="entry name" value="WH_DNA-bd_sf"/>
</dbReference>
<evidence type="ECO:0000313" key="9">
    <source>
        <dbReference type="EMBL" id="TCN26102.1"/>
    </source>
</evidence>
<comment type="caution">
    <text evidence="9">The sequence shown here is derived from an EMBL/GenBank/DDBJ whole genome shotgun (WGS) entry which is preliminary data.</text>
</comment>